<feature type="domain" description="M23ase beta-sheet core" evidence="3">
    <location>
        <begin position="159"/>
        <end position="251"/>
    </location>
</feature>
<name>A0A073JXY6_9BACI</name>
<dbReference type="InterPro" id="IPR011055">
    <property type="entry name" value="Dup_hybrid_motif"/>
</dbReference>
<dbReference type="CDD" id="cd12797">
    <property type="entry name" value="M23_peptidase"/>
    <property type="match status" value="1"/>
</dbReference>
<dbReference type="AlphaFoldDB" id="A0A073JXY6"/>
<evidence type="ECO:0000259" key="3">
    <source>
        <dbReference type="Pfam" id="PF01551"/>
    </source>
</evidence>
<protein>
    <submittedName>
        <fullName evidence="4">Peptidase M24</fullName>
    </submittedName>
</protein>
<sequence>MFQRIILTLLIVFIIFSWGTVFIISGVPAVVAWWSIQACSIVGIVILIISFILIIAKKIKQIKVHRNTTLIFITSIFVAWPFSWFVGISQMAYPVDVHSVTPVATIRLPMNEPVVVGWGGDEIETNYHTIAPNQRWAYDFVLPSKGAKRGKLEDYDIYGMEIVAPASGKIIAVHNSEKDVTPGKGNNDSMFGNYVYLQLEETGTYIVMSHLKKGSVKVKKGQYVTEGEVLAEVGNSGNSSEPHLHIHHQRQNPEETNMFLTEGLPLYFRDIDGPTMPTGGVHVKNGRDVPVGDRVAPTGM</sequence>
<dbReference type="PANTHER" id="PTHR21666">
    <property type="entry name" value="PEPTIDASE-RELATED"/>
    <property type="match status" value="1"/>
</dbReference>
<evidence type="ECO:0000313" key="4">
    <source>
        <dbReference type="EMBL" id="KEK19864.1"/>
    </source>
</evidence>
<dbReference type="EMBL" id="JOTN01000005">
    <property type="protein sequence ID" value="KEK19864.1"/>
    <property type="molecule type" value="Genomic_DNA"/>
</dbReference>
<keyword evidence="2" id="KW-0472">Membrane</keyword>
<feature type="transmembrane region" description="Helical" evidence="2">
    <location>
        <begin position="68"/>
        <end position="87"/>
    </location>
</feature>
<evidence type="ECO:0000313" key="5">
    <source>
        <dbReference type="Proteomes" id="UP000027822"/>
    </source>
</evidence>
<proteinExistence type="predicted"/>
<dbReference type="GO" id="GO:0004222">
    <property type="term" value="F:metalloendopeptidase activity"/>
    <property type="evidence" value="ECO:0007669"/>
    <property type="project" value="TreeGrafter"/>
</dbReference>
<dbReference type="eggNOG" id="COG0739">
    <property type="taxonomic scope" value="Bacteria"/>
</dbReference>
<dbReference type="Proteomes" id="UP000027822">
    <property type="component" value="Unassembled WGS sequence"/>
</dbReference>
<dbReference type="InterPro" id="IPR050570">
    <property type="entry name" value="Cell_wall_metabolism_enzyme"/>
</dbReference>
<keyword evidence="5" id="KW-1185">Reference proteome</keyword>
<dbReference type="SUPFAM" id="SSF51261">
    <property type="entry name" value="Duplicated hybrid motif"/>
    <property type="match status" value="1"/>
</dbReference>
<dbReference type="OrthoDB" id="9809488at2"/>
<keyword evidence="2" id="KW-1133">Transmembrane helix</keyword>
<evidence type="ECO:0000256" key="2">
    <source>
        <dbReference type="SAM" id="Phobius"/>
    </source>
</evidence>
<dbReference type="PANTHER" id="PTHR21666:SF285">
    <property type="entry name" value="M23 FAMILY METALLOPEPTIDASE"/>
    <property type="match status" value="1"/>
</dbReference>
<dbReference type="Gene3D" id="2.70.70.10">
    <property type="entry name" value="Glucose Permease (Domain IIA)"/>
    <property type="match status" value="1"/>
</dbReference>
<accession>A0A073JXY6</accession>
<keyword evidence="2" id="KW-0812">Transmembrane</keyword>
<feature type="transmembrane region" description="Helical" evidence="2">
    <location>
        <begin position="33"/>
        <end position="56"/>
    </location>
</feature>
<dbReference type="STRING" id="574376.BAMA_19000"/>
<dbReference type="RefSeq" id="WP_034637996.1">
    <property type="nucleotide sequence ID" value="NZ_CBCSJC010000010.1"/>
</dbReference>
<comment type="caution">
    <text evidence="4">The sequence shown here is derived from an EMBL/GenBank/DDBJ whole genome shotgun (WGS) entry which is preliminary data.</text>
</comment>
<reference evidence="4 5" key="1">
    <citation type="submission" date="2014-06" db="EMBL/GenBank/DDBJ databases">
        <title>Draft genome sequence of Bacillus manliponensis JCM 15802 (MCCC 1A00708).</title>
        <authorList>
            <person name="Lai Q."/>
            <person name="Liu Y."/>
            <person name="Shao Z."/>
        </authorList>
    </citation>
    <scope>NUCLEOTIDE SEQUENCE [LARGE SCALE GENOMIC DNA]</scope>
    <source>
        <strain evidence="4 5">JCM 15802</strain>
    </source>
</reference>
<evidence type="ECO:0000256" key="1">
    <source>
        <dbReference type="SAM" id="MobiDB-lite"/>
    </source>
</evidence>
<dbReference type="Pfam" id="PF01551">
    <property type="entry name" value="Peptidase_M23"/>
    <property type="match status" value="1"/>
</dbReference>
<feature type="transmembrane region" description="Helical" evidence="2">
    <location>
        <begin position="7"/>
        <end position="27"/>
    </location>
</feature>
<dbReference type="InterPro" id="IPR016047">
    <property type="entry name" value="M23ase_b-sheet_dom"/>
</dbReference>
<feature type="region of interest" description="Disordered" evidence="1">
    <location>
        <begin position="278"/>
        <end position="300"/>
    </location>
</feature>
<organism evidence="4 5">
    <name type="scientific">Bacillus manliponensis</name>
    <dbReference type="NCBI Taxonomy" id="574376"/>
    <lineage>
        <taxon>Bacteria</taxon>
        <taxon>Bacillati</taxon>
        <taxon>Bacillota</taxon>
        <taxon>Bacilli</taxon>
        <taxon>Bacillales</taxon>
        <taxon>Bacillaceae</taxon>
        <taxon>Bacillus</taxon>
        <taxon>Bacillus cereus group</taxon>
    </lineage>
</organism>
<gene>
    <name evidence="4" type="ORF">BAMA_19000</name>
</gene>